<dbReference type="FunFam" id="3.40.50.620:FF:000037">
    <property type="entry name" value="Glutamine--tRNA ligase cytoplasmic"/>
    <property type="match status" value="1"/>
</dbReference>
<dbReference type="SUPFAM" id="SSF50715">
    <property type="entry name" value="Ribosomal protein L25-like"/>
    <property type="match status" value="1"/>
</dbReference>
<evidence type="ECO:0000256" key="9">
    <source>
        <dbReference type="ARBA" id="ARBA00023146"/>
    </source>
</evidence>
<dbReference type="AlphaFoldDB" id="A0AAU9I8S5"/>
<dbReference type="PANTHER" id="PTHR43097">
    <property type="entry name" value="GLUTAMINE-TRNA LIGASE"/>
    <property type="match status" value="1"/>
</dbReference>
<comment type="subcellular location">
    <subcellularLocation>
        <location evidence="1">Cytoplasm</location>
    </subcellularLocation>
</comment>
<dbReference type="FunFam" id="1.10.1160.10:FF:000001">
    <property type="entry name" value="Glutamine--tRNA ligase"/>
    <property type="match status" value="1"/>
</dbReference>
<dbReference type="GO" id="GO:0005524">
    <property type="term" value="F:ATP binding"/>
    <property type="evidence" value="ECO:0007669"/>
    <property type="project" value="UniProtKB-KW"/>
</dbReference>
<evidence type="ECO:0000256" key="12">
    <source>
        <dbReference type="RuleBase" id="RU363037"/>
    </source>
</evidence>
<dbReference type="InterPro" id="IPR001412">
    <property type="entry name" value="aa-tRNA-synth_I_CS"/>
</dbReference>
<dbReference type="InterPro" id="IPR000924">
    <property type="entry name" value="Glu/Gln-tRNA-synth"/>
</dbReference>
<feature type="domain" description="tRNA synthetases class I (E and Q) anti-codon binding" evidence="16">
    <location>
        <begin position="449"/>
        <end position="523"/>
    </location>
</feature>
<keyword evidence="4" id="KW-0963">Cytoplasm</keyword>
<dbReference type="GO" id="GO:0004818">
    <property type="term" value="F:glutamate-tRNA ligase activity"/>
    <property type="evidence" value="ECO:0007669"/>
    <property type="project" value="UniProtKB-EC"/>
</dbReference>
<dbReference type="Gene3D" id="1.10.1160.10">
    <property type="entry name" value="Glutamyl-trna Synthetase, Domain 2"/>
    <property type="match status" value="1"/>
</dbReference>
<evidence type="ECO:0000256" key="3">
    <source>
        <dbReference type="ARBA" id="ARBA00012835"/>
    </source>
</evidence>
<dbReference type="Gene3D" id="3.40.50.620">
    <property type="entry name" value="HUPs"/>
    <property type="match status" value="1"/>
</dbReference>
<evidence type="ECO:0000259" key="16">
    <source>
        <dbReference type="Pfam" id="PF20974"/>
    </source>
</evidence>
<evidence type="ECO:0000256" key="2">
    <source>
        <dbReference type="ARBA" id="ARBA00008927"/>
    </source>
</evidence>
<keyword evidence="18" id="KW-1185">Reference proteome</keyword>
<sequence>MRRLIGSITNMAAANNAQLYAQFHGALKGAEQGAVVTRFPPEPSGYLHIGHIKAAMLNFHYAKMYGGRMLLRFDDTNPSKENDDFVQNIIQDLEKLEIYPDAVSHTSDYFELMQVKIRELIASGHAYMDNTDVEVMRKERFDGVESKCRNQTVEENLAIFDEFVLGHRPEYCVRAKIDMQCPNKCMRDPVFYRQNDIPHLKTGSKYKVYPTYDFACPIVDSIEGVTHTLRTSEYNDRNPMFNWVIGKLNLRPVHIHDFSKLNLVNTVLSKRKLQKLVDTGVVEGWFDPRFPTVQGILRRGLQIKTLKEFMLKQGHSKNTVFMDWSDLWADNKKVIDPIAPRYTAISAETPCLINLINGPAEPYEEEHPVHDKNAELGTKRVTYSNKVLIELEDAKEINPNEKITLMKWGNVVIDSIQENQTETFRGVPLKYILEGHLVLDDKDFKKTKKLTWLSAIDDKIAPASLVEFDVLITKAKLEEDDDFDALINRNSRFETKAFASFDIKNLRPDAVIQLERRGFYRVDAQRDSSVLFFIPDGRTKSMSVLGGKVDQKLAMKGSEAAQPSKKQQQRQEKKAKQKKAEESKEESKQEKEQIPEVAKKVQESKEDQKHEEKEQAEVAKPQEEKKQE</sequence>
<comment type="caution">
    <text evidence="17">The sequence shown here is derived from an EMBL/GenBank/DDBJ whole genome shotgun (WGS) entry which is preliminary data.</text>
</comment>
<dbReference type="InterPro" id="IPR020056">
    <property type="entry name" value="Rbsml_bL25/Gln-tRNA_synth_N"/>
</dbReference>
<dbReference type="InterPro" id="IPR020058">
    <property type="entry name" value="Glu/Gln-tRNA-synth_Ib_cat-dom"/>
</dbReference>
<evidence type="ECO:0000313" key="18">
    <source>
        <dbReference type="Proteomes" id="UP001162131"/>
    </source>
</evidence>
<evidence type="ECO:0000256" key="8">
    <source>
        <dbReference type="ARBA" id="ARBA00022917"/>
    </source>
</evidence>
<feature type="domain" description="Glutamyl/glutaminyl-tRNA synthetase class Ib catalytic" evidence="14">
    <location>
        <begin position="35"/>
        <end position="336"/>
    </location>
</feature>
<dbReference type="GO" id="GO:0006424">
    <property type="term" value="P:glutamyl-tRNA aminoacylation"/>
    <property type="evidence" value="ECO:0007669"/>
    <property type="project" value="InterPro"/>
</dbReference>
<dbReference type="SUPFAM" id="SSF52374">
    <property type="entry name" value="Nucleotidylyl transferase"/>
    <property type="match status" value="1"/>
</dbReference>
<dbReference type="NCBIfam" id="TIGR00463">
    <property type="entry name" value="gltX_arch"/>
    <property type="match status" value="1"/>
</dbReference>
<evidence type="ECO:0000256" key="13">
    <source>
        <dbReference type="SAM" id="MobiDB-lite"/>
    </source>
</evidence>
<dbReference type="Pfam" id="PF20974">
    <property type="entry name" value="tRNA-synt_1c_C2"/>
    <property type="match status" value="1"/>
</dbReference>
<feature type="region of interest" description="Disordered" evidence="13">
    <location>
        <begin position="555"/>
        <end position="628"/>
    </location>
</feature>
<dbReference type="PROSITE" id="PS00178">
    <property type="entry name" value="AA_TRNA_LIGASE_I"/>
    <property type="match status" value="1"/>
</dbReference>
<name>A0AAU9I8S5_9CILI</name>
<evidence type="ECO:0000256" key="1">
    <source>
        <dbReference type="ARBA" id="ARBA00004496"/>
    </source>
</evidence>
<dbReference type="Pfam" id="PF03950">
    <property type="entry name" value="tRNA-synt_1c_C"/>
    <property type="match status" value="1"/>
</dbReference>
<evidence type="ECO:0000313" key="17">
    <source>
        <dbReference type="EMBL" id="CAG9310365.1"/>
    </source>
</evidence>
<evidence type="ECO:0000256" key="11">
    <source>
        <dbReference type="ARBA" id="ARBA00048351"/>
    </source>
</evidence>
<dbReference type="InterPro" id="IPR014729">
    <property type="entry name" value="Rossmann-like_a/b/a_fold"/>
</dbReference>
<dbReference type="InterPro" id="IPR020059">
    <property type="entry name" value="Glu/Gln-tRNA-synth_Ib_codon-bd"/>
</dbReference>
<protein>
    <recommendedName>
        <fullName evidence="3">glutamate--tRNA ligase</fullName>
        <ecNumber evidence="3">6.1.1.17</ecNumber>
    </recommendedName>
    <alternativeName>
        <fullName evidence="10">Glutamyl-tRNA synthetase</fullName>
    </alternativeName>
</protein>
<dbReference type="EC" id="6.1.1.17" evidence="3"/>
<evidence type="ECO:0000256" key="7">
    <source>
        <dbReference type="ARBA" id="ARBA00022840"/>
    </source>
</evidence>
<dbReference type="InterPro" id="IPR050132">
    <property type="entry name" value="Gln/Glu-tRNA_Ligase"/>
</dbReference>
<keyword evidence="5 12" id="KW-0436">Ligase</keyword>
<evidence type="ECO:0000256" key="5">
    <source>
        <dbReference type="ARBA" id="ARBA00022598"/>
    </source>
</evidence>
<dbReference type="InterPro" id="IPR011035">
    <property type="entry name" value="Ribosomal_bL25/Gln-tRNA_synth"/>
</dbReference>
<dbReference type="InterPro" id="IPR020061">
    <property type="entry name" value="Glu_tRNA_lig_a-bdl"/>
</dbReference>
<reference evidence="17" key="1">
    <citation type="submission" date="2021-09" db="EMBL/GenBank/DDBJ databases">
        <authorList>
            <consortium name="AG Swart"/>
            <person name="Singh M."/>
            <person name="Singh A."/>
            <person name="Seah K."/>
            <person name="Emmerich C."/>
        </authorList>
    </citation>
    <scope>NUCLEOTIDE SEQUENCE</scope>
    <source>
        <strain evidence="17">ATCC30299</strain>
    </source>
</reference>
<dbReference type="Proteomes" id="UP001162131">
    <property type="component" value="Unassembled WGS sequence"/>
</dbReference>
<dbReference type="GO" id="GO:0017102">
    <property type="term" value="C:methionyl glutamyl tRNA synthetase complex"/>
    <property type="evidence" value="ECO:0007669"/>
    <property type="project" value="TreeGrafter"/>
</dbReference>
<evidence type="ECO:0000259" key="14">
    <source>
        <dbReference type="Pfam" id="PF00749"/>
    </source>
</evidence>
<dbReference type="Gene3D" id="2.40.240.10">
    <property type="entry name" value="Ribosomal Protein L25, Chain P"/>
    <property type="match status" value="2"/>
</dbReference>
<feature type="domain" description="Glutamyl/glutaminyl-tRNA synthetase class Ib anti-codon binding" evidence="15">
    <location>
        <begin position="339"/>
        <end position="423"/>
    </location>
</feature>
<gene>
    <name evidence="17" type="ORF">BSTOLATCC_MIC1216</name>
</gene>
<comment type="similarity">
    <text evidence="2">Belongs to the class-I aminoacyl-tRNA synthetase family. Glutamate--tRNA ligase type 2 subfamily.</text>
</comment>
<dbReference type="GO" id="GO:0005829">
    <property type="term" value="C:cytosol"/>
    <property type="evidence" value="ECO:0007669"/>
    <property type="project" value="TreeGrafter"/>
</dbReference>
<dbReference type="FunFam" id="3.90.800.10:FF:000001">
    <property type="entry name" value="Glutamine--tRNA ligase"/>
    <property type="match status" value="1"/>
</dbReference>
<keyword evidence="6 12" id="KW-0547">Nucleotide-binding</keyword>
<organism evidence="17 18">
    <name type="scientific">Blepharisma stoltei</name>
    <dbReference type="NCBI Taxonomy" id="1481888"/>
    <lineage>
        <taxon>Eukaryota</taxon>
        <taxon>Sar</taxon>
        <taxon>Alveolata</taxon>
        <taxon>Ciliophora</taxon>
        <taxon>Postciliodesmatophora</taxon>
        <taxon>Heterotrichea</taxon>
        <taxon>Heterotrichida</taxon>
        <taxon>Blepharismidae</taxon>
        <taxon>Blepharisma</taxon>
    </lineage>
</organism>
<evidence type="ECO:0000256" key="10">
    <source>
        <dbReference type="ARBA" id="ARBA00030865"/>
    </source>
</evidence>
<comment type="catalytic activity">
    <reaction evidence="11">
        <text>tRNA(Glu) + L-glutamate + ATP = L-glutamyl-tRNA(Glu) + AMP + diphosphate</text>
        <dbReference type="Rhea" id="RHEA:23540"/>
        <dbReference type="Rhea" id="RHEA-COMP:9663"/>
        <dbReference type="Rhea" id="RHEA-COMP:9680"/>
        <dbReference type="ChEBI" id="CHEBI:29985"/>
        <dbReference type="ChEBI" id="CHEBI:30616"/>
        <dbReference type="ChEBI" id="CHEBI:33019"/>
        <dbReference type="ChEBI" id="CHEBI:78442"/>
        <dbReference type="ChEBI" id="CHEBI:78520"/>
        <dbReference type="ChEBI" id="CHEBI:456215"/>
        <dbReference type="EC" id="6.1.1.17"/>
    </reaction>
</comment>
<dbReference type="InterPro" id="IPR049437">
    <property type="entry name" value="tRNA-synt_1c_C2"/>
</dbReference>
<accession>A0AAU9I8S5</accession>
<dbReference type="PANTHER" id="PTHR43097:SF5">
    <property type="entry name" value="GLUTAMATE--TRNA LIGASE"/>
    <property type="match status" value="1"/>
</dbReference>
<dbReference type="Gene3D" id="3.90.800.10">
    <property type="entry name" value="Glutamyl-tRNA Synthetase, Domain 3"/>
    <property type="match status" value="1"/>
</dbReference>
<keyword evidence="7 12" id="KW-0067">ATP-binding</keyword>
<keyword evidence="8 12" id="KW-0648">Protein biosynthesis</keyword>
<keyword evidence="9 12" id="KW-0030">Aminoacyl-tRNA synthetase</keyword>
<dbReference type="InterPro" id="IPR004526">
    <property type="entry name" value="Glu-tRNA-synth_arc/euk"/>
</dbReference>
<evidence type="ECO:0000259" key="15">
    <source>
        <dbReference type="Pfam" id="PF03950"/>
    </source>
</evidence>
<dbReference type="PRINTS" id="PR00987">
    <property type="entry name" value="TRNASYNTHGLU"/>
</dbReference>
<evidence type="ECO:0000256" key="4">
    <source>
        <dbReference type="ARBA" id="ARBA00022490"/>
    </source>
</evidence>
<dbReference type="Pfam" id="PF00749">
    <property type="entry name" value="tRNA-synt_1c"/>
    <property type="match status" value="1"/>
</dbReference>
<dbReference type="EMBL" id="CAJZBQ010000002">
    <property type="protein sequence ID" value="CAG9310365.1"/>
    <property type="molecule type" value="Genomic_DNA"/>
</dbReference>
<feature type="compositionally biased region" description="Basic and acidic residues" evidence="13">
    <location>
        <begin position="569"/>
        <end position="628"/>
    </location>
</feature>
<proteinExistence type="inferred from homology"/>
<evidence type="ECO:0000256" key="6">
    <source>
        <dbReference type="ARBA" id="ARBA00022741"/>
    </source>
</evidence>